<dbReference type="GO" id="GO:0008984">
    <property type="term" value="F:protein-glutamate methylesterase activity"/>
    <property type="evidence" value="ECO:0007669"/>
    <property type="project" value="UniProtKB-EC"/>
</dbReference>
<reference evidence="6 7" key="1">
    <citation type="journal article" date="2022" name="Microbiol. Resour. Announc.">
        <title>Complete Genome Sequence of Mesorhizobium ciceri Strain R30, a Rhizobium Used as a Commercial Inoculant for Chickpea in Argentina.</title>
        <authorList>
            <person name="Foresto E."/>
            <person name="Revale S."/>
            <person name="Primo E."/>
            <person name="Nievas F."/>
            <person name="Carezzano E."/>
            <person name="Puente M."/>
            <person name="Alzari P."/>
            <person name="Mart M."/>
            <person name="Ben-Assaya M."/>
            <person name="Mornico D."/>
            <person name="Santoro M."/>
            <person name="Mart F."/>
            <person name="Giordano W."/>
            <person name="Bogino P."/>
        </authorList>
    </citation>
    <scope>NUCLEOTIDE SEQUENCE [LARGE SCALE GENOMIC DNA]</scope>
    <source>
        <strain evidence="6 7">R30</strain>
    </source>
</reference>
<feature type="active site" evidence="4">
    <location>
        <position position="35"/>
    </location>
</feature>
<evidence type="ECO:0000313" key="6">
    <source>
        <dbReference type="EMBL" id="UTU55019.1"/>
    </source>
</evidence>
<comment type="catalytic activity">
    <reaction evidence="3">
        <text>[protein]-L-glutamate 5-O-methyl ester + H2O = L-glutamyl-[protein] + methanol + H(+)</text>
        <dbReference type="Rhea" id="RHEA:23236"/>
        <dbReference type="Rhea" id="RHEA-COMP:10208"/>
        <dbReference type="Rhea" id="RHEA-COMP:10311"/>
        <dbReference type="ChEBI" id="CHEBI:15377"/>
        <dbReference type="ChEBI" id="CHEBI:15378"/>
        <dbReference type="ChEBI" id="CHEBI:17790"/>
        <dbReference type="ChEBI" id="CHEBI:29973"/>
        <dbReference type="ChEBI" id="CHEBI:82795"/>
        <dbReference type="EC" id="3.1.1.61"/>
    </reaction>
</comment>
<dbReference type="Proteomes" id="UP001060070">
    <property type="component" value="Plasmid unnamed"/>
</dbReference>
<dbReference type="SUPFAM" id="SSF52738">
    <property type="entry name" value="Methylesterase CheB, C-terminal domain"/>
    <property type="match status" value="1"/>
</dbReference>
<evidence type="ECO:0000256" key="4">
    <source>
        <dbReference type="PROSITE-ProRule" id="PRU00050"/>
    </source>
</evidence>
<proteinExistence type="predicted"/>
<dbReference type="PANTHER" id="PTHR42872">
    <property type="entry name" value="PROTEIN-GLUTAMATE METHYLESTERASE/PROTEIN-GLUTAMINE GLUTAMINASE"/>
    <property type="match status" value="1"/>
</dbReference>
<dbReference type="PANTHER" id="PTHR42872:SF6">
    <property type="entry name" value="PROTEIN-GLUTAMATE METHYLESTERASE_PROTEIN-GLUTAMINE GLUTAMINASE"/>
    <property type="match status" value="1"/>
</dbReference>
<dbReference type="InterPro" id="IPR011247">
    <property type="entry name" value="Chemotax_prot-Glu_Me-esterase"/>
</dbReference>
<feature type="domain" description="CheB-type methylesterase" evidence="5">
    <location>
        <begin position="23"/>
        <end position="203"/>
    </location>
</feature>
<dbReference type="GO" id="GO:0005737">
    <property type="term" value="C:cytoplasm"/>
    <property type="evidence" value="ECO:0007669"/>
    <property type="project" value="InterPro"/>
</dbReference>
<evidence type="ECO:0000256" key="3">
    <source>
        <dbReference type="ARBA" id="ARBA00048267"/>
    </source>
</evidence>
<feature type="active site" evidence="4">
    <location>
        <position position="152"/>
    </location>
</feature>
<dbReference type="InterPro" id="IPR035909">
    <property type="entry name" value="CheB_C"/>
</dbReference>
<keyword evidence="7" id="KW-1185">Reference proteome</keyword>
<evidence type="ECO:0000313" key="7">
    <source>
        <dbReference type="Proteomes" id="UP001060070"/>
    </source>
</evidence>
<organism evidence="6 7">
    <name type="scientific">Mesorhizobium ciceri</name>
    <dbReference type="NCBI Taxonomy" id="39645"/>
    <lineage>
        <taxon>Bacteria</taxon>
        <taxon>Pseudomonadati</taxon>
        <taxon>Pseudomonadota</taxon>
        <taxon>Alphaproteobacteria</taxon>
        <taxon>Hyphomicrobiales</taxon>
        <taxon>Phyllobacteriaceae</taxon>
        <taxon>Mesorhizobium</taxon>
    </lineage>
</organism>
<dbReference type="RefSeq" id="WP_024505774.1">
    <property type="nucleotide sequence ID" value="NZ_CP088148.1"/>
</dbReference>
<dbReference type="InterPro" id="IPR000673">
    <property type="entry name" value="Sig_transdc_resp-reg_Me-estase"/>
</dbReference>
<protein>
    <recommendedName>
        <fullName evidence="2">protein-glutamate methylesterase</fullName>
        <ecNumber evidence="2">3.1.1.61</ecNumber>
    </recommendedName>
</protein>
<dbReference type="Pfam" id="PF01339">
    <property type="entry name" value="CheB_methylest"/>
    <property type="match status" value="1"/>
</dbReference>
<evidence type="ECO:0000259" key="5">
    <source>
        <dbReference type="PROSITE" id="PS50122"/>
    </source>
</evidence>
<dbReference type="CDD" id="cd16433">
    <property type="entry name" value="CheB"/>
    <property type="match status" value="1"/>
</dbReference>
<dbReference type="AlphaFoldDB" id="A0AB38TJX2"/>
<dbReference type="EMBL" id="CP088148">
    <property type="protein sequence ID" value="UTU55019.1"/>
    <property type="molecule type" value="Genomic_DNA"/>
</dbReference>
<keyword evidence="6" id="KW-0614">Plasmid</keyword>
<dbReference type="PROSITE" id="PS50122">
    <property type="entry name" value="CHEB"/>
    <property type="match status" value="1"/>
</dbReference>
<dbReference type="Gene3D" id="3.40.50.180">
    <property type="entry name" value="Methylesterase CheB, C-terminal domain"/>
    <property type="match status" value="1"/>
</dbReference>
<dbReference type="EC" id="3.1.1.61" evidence="2"/>
<dbReference type="GO" id="GO:0006935">
    <property type="term" value="P:chemotaxis"/>
    <property type="evidence" value="ECO:0007669"/>
    <property type="project" value="UniProtKB-UniRule"/>
</dbReference>
<sequence length="349" mass="37259">MATAAPRSESEHAGQSEKVRAYGCENRCIVAIGASAGGLDALKRLVRDISPDIPAALLIVQHVGLTSYLGDILGRAANMPVANAASGTKVKNGHIFVAPPGAHLLLHDDHMLLRRGPRENLARPAIDPLFRSAACSFGGSVIGVVLTGSLSDGTAGLRAIKICGGVSVVQDPDDAAVPDMPLSALQNVEVDHCVALSEMAGLLRRLASELAGPTPEIPPVIRLEAAIAAQEHSTMEQTERQLGIPSPFVCPECHGPLWEIEDGPITRYRCHTGHAFGADVLMQAQADDAEQALWSLLRAHQQRAELAKRTAQREAARERHSLASQMATRAAEHEADAKLIEEIIHRRRP</sequence>
<gene>
    <name evidence="6" type="ORF">LRP29_32270</name>
</gene>
<accession>A0AB38TJX2</accession>
<evidence type="ECO:0000256" key="1">
    <source>
        <dbReference type="ARBA" id="ARBA00022801"/>
    </source>
</evidence>
<dbReference type="PIRSF" id="PIRSF036461">
    <property type="entry name" value="Chmtx_methlestr"/>
    <property type="match status" value="1"/>
</dbReference>
<dbReference type="GO" id="GO:0000156">
    <property type="term" value="F:phosphorelay response regulator activity"/>
    <property type="evidence" value="ECO:0007669"/>
    <property type="project" value="InterPro"/>
</dbReference>
<keyword evidence="4" id="KW-0145">Chemotaxis</keyword>
<geneLocation type="plasmid" evidence="6 7">
    <name>unnamed</name>
</geneLocation>
<keyword evidence="1 4" id="KW-0378">Hydrolase</keyword>
<evidence type="ECO:0000256" key="2">
    <source>
        <dbReference type="ARBA" id="ARBA00039140"/>
    </source>
</evidence>
<name>A0AB38TJX2_9HYPH</name>
<feature type="active site" evidence="4">
    <location>
        <position position="62"/>
    </location>
</feature>